<proteinExistence type="predicted"/>
<dbReference type="Proteomes" id="UP001459277">
    <property type="component" value="Unassembled WGS sequence"/>
</dbReference>
<evidence type="ECO:0000259" key="3">
    <source>
        <dbReference type="Pfam" id="PF20160"/>
    </source>
</evidence>
<dbReference type="InterPro" id="IPR045344">
    <property type="entry name" value="C-JID"/>
</dbReference>
<keyword evidence="5" id="KW-1185">Reference proteome</keyword>
<sequence length="186" mass="21747">MEKNCEDGEILHGYSAEREIPQWFCNQTNRHAVALPQPQELCNDPDLMGLALCGLFHFTRHPTAVRKNFDSRTINLFRINCFWRASSCPERLVCSFPIGEDNELVSLRQRAFIWVLFIPYTAHSHYWSQNTWAYFSFESSALDFYVESRGITLVYRHNMEELARIMARCSALFDRFPQLTTLAIPN</sequence>
<dbReference type="EMBL" id="JAZDWU010000008">
    <property type="protein sequence ID" value="KAK9995033.1"/>
    <property type="molecule type" value="Genomic_DNA"/>
</dbReference>
<reference evidence="4 5" key="1">
    <citation type="submission" date="2024-01" db="EMBL/GenBank/DDBJ databases">
        <title>A telomere-to-telomere, gap-free genome of sweet tea (Lithocarpus litseifolius).</title>
        <authorList>
            <person name="Zhou J."/>
        </authorList>
    </citation>
    <scope>NUCLEOTIDE SEQUENCE [LARGE SCALE GENOMIC DNA]</scope>
    <source>
        <strain evidence="4">Zhou-2022a</strain>
        <tissue evidence="4">Leaf</tissue>
    </source>
</reference>
<evidence type="ECO:0000313" key="4">
    <source>
        <dbReference type="EMBL" id="KAK9995033.1"/>
    </source>
</evidence>
<feature type="domain" description="C-JID" evidence="3">
    <location>
        <begin position="17"/>
        <end position="159"/>
    </location>
</feature>
<name>A0AAW2CAG7_9ROSI</name>
<gene>
    <name evidence="4" type="ORF">SO802_024736</name>
</gene>
<evidence type="ECO:0000256" key="2">
    <source>
        <dbReference type="ARBA" id="ARBA00022737"/>
    </source>
</evidence>
<dbReference type="AlphaFoldDB" id="A0AAW2CAG7"/>
<protein>
    <recommendedName>
        <fullName evidence="3">C-JID domain-containing protein</fullName>
    </recommendedName>
</protein>
<organism evidence="4 5">
    <name type="scientific">Lithocarpus litseifolius</name>
    <dbReference type="NCBI Taxonomy" id="425828"/>
    <lineage>
        <taxon>Eukaryota</taxon>
        <taxon>Viridiplantae</taxon>
        <taxon>Streptophyta</taxon>
        <taxon>Embryophyta</taxon>
        <taxon>Tracheophyta</taxon>
        <taxon>Spermatophyta</taxon>
        <taxon>Magnoliopsida</taxon>
        <taxon>eudicotyledons</taxon>
        <taxon>Gunneridae</taxon>
        <taxon>Pentapetalae</taxon>
        <taxon>rosids</taxon>
        <taxon>fabids</taxon>
        <taxon>Fagales</taxon>
        <taxon>Fagaceae</taxon>
        <taxon>Lithocarpus</taxon>
    </lineage>
</organism>
<evidence type="ECO:0000256" key="1">
    <source>
        <dbReference type="ARBA" id="ARBA00022614"/>
    </source>
</evidence>
<comment type="caution">
    <text evidence="4">The sequence shown here is derived from an EMBL/GenBank/DDBJ whole genome shotgun (WGS) entry which is preliminary data.</text>
</comment>
<evidence type="ECO:0000313" key="5">
    <source>
        <dbReference type="Proteomes" id="UP001459277"/>
    </source>
</evidence>
<keyword evidence="1" id="KW-0433">Leucine-rich repeat</keyword>
<keyword evidence="2" id="KW-0677">Repeat</keyword>
<dbReference type="Pfam" id="PF20160">
    <property type="entry name" value="C-JID"/>
    <property type="match status" value="1"/>
</dbReference>
<accession>A0AAW2CAG7</accession>